<dbReference type="GO" id="GO:0055085">
    <property type="term" value="P:transmembrane transport"/>
    <property type="evidence" value="ECO:0007669"/>
    <property type="project" value="InterPro"/>
</dbReference>
<keyword evidence="5 8" id="KW-0812">Transmembrane</keyword>
<comment type="caution">
    <text evidence="9">The sequence shown here is derived from an EMBL/GenBank/DDBJ whole genome shotgun (WGS) entry which is preliminary data.</text>
</comment>
<dbReference type="InterPro" id="IPR004776">
    <property type="entry name" value="Mem_transp_PIN-like"/>
</dbReference>
<keyword evidence="7 8" id="KW-0472">Membrane</keyword>
<feature type="transmembrane region" description="Helical" evidence="8">
    <location>
        <begin position="29"/>
        <end position="46"/>
    </location>
</feature>
<evidence type="ECO:0000256" key="5">
    <source>
        <dbReference type="ARBA" id="ARBA00022692"/>
    </source>
</evidence>
<dbReference type="AlphaFoldDB" id="A0A266Q991"/>
<keyword evidence="4" id="KW-1003">Cell membrane</keyword>
<feature type="transmembrane region" description="Helical" evidence="8">
    <location>
        <begin position="58"/>
        <end position="79"/>
    </location>
</feature>
<dbReference type="EMBL" id="NHNI01000001">
    <property type="protein sequence ID" value="OZY85919.1"/>
    <property type="molecule type" value="Genomic_DNA"/>
</dbReference>
<keyword evidence="3" id="KW-0813">Transport</keyword>
<feature type="transmembrane region" description="Helical" evidence="8">
    <location>
        <begin position="158"/>
        <end position="179"/>
    </location>
</feature>
<evidence type="ECO:0000256" key="4">
    <source>
        <dbReference type="ARBA" id="ARBA00022475"/>
    </source>
</evidence>
<evidence type="ECO:0000256" key="6">
    <source>
        <dbReference type="ARBA" id="ARBA00022989"/>
    </source>
</evidence>
<dbReference type="PANTHER" id="PTHR36838">
    <property type="entry name" value="AUXIN EFFLUX CARRIER FAMILY PROTEIN"/>
    <property type="match status" value="1"/>
</dbReference>
<organism evidence="9 10">
    <name type="scientific">Cellvibrio mixtus</name>
    <dbReference type="NCBI Taxonomy" id="39650"/>
    <lineage>
        <taxon>Bacteria</taxon>
        <taxon>Pseudomonadati</taxon>
        <taxon>Pseudomonadota</taxon>
        <taxon>Gammaproteobacteria</taxon>
        <taxon>Cellvibrionales</taxon>
        <taxon>Cellvibrionaceae</taxon>
        <taxon>Cellvibrio</taxon>
    </lineage>
</organism>
<keyword evidence="10" id="KW-1185">Reference proteome</keyword>
<dbReference type="RefSeq" id="WP_094983716.1">
    <property type="nucleotide sequence ID" value="NZ_NHNI01000001.1"/>
</dbReference>
<dbReference type="Proteomes" id="UP000216101">
    <property type="component" value="Unassembled WGS sequence"/>
</dbReference>
<evidence type="ECO:0000256" key="8">
    <source>
        <dbReference type="SAM" id="Phobius"/>
    </source>
</evidence>
<gene>
    <name evidence="9" type="ORF">CBP51_02465</name>
</gene>
<dbReference type="InterPro" id="IPR038770">
    <property type="entry name" value="Na+/solute_symporter_sf"/>
</dbReference>
<comment type="similarity">
    <text evidence="2">Belongs to the auxin efflux carrier (TC 2.A.69) family.</text>
</comment>
<sequence>MENIVVVVIALLIGLSLQRVKRIPENCATSLNLYVIYVALPALVLVEIPKLTFNHEAVITVVAAWVIMLFAAVITWGTARALSWSREVTGAILLLVTLGNTGFVGIPLIEAHLGREALPYAILYDQLGTFIGLNTLGIGLACYYSSSQSSVAGIARNILVFPPFIALMLAFAVGALWVYPEWLAAALGRISSTLVPVVMVAVGLQWRLSLKREYFSPLLLGLFYMLVVTPAFAWFGLWLFDIDGLAARVILLEAAMPAMISAGVLATTHNLAPRLAASMVGYSLLLGLFSVWVWRLLI</sequence>
<feature type="transmembrane region" description="Helical" evidence="8">
    <location>
        <begin position="249"/>
        <end position="269"/>
    </location>
</feature>
<evidence type="ECO:0000256" key="7">
    <source>
        <dbReference type="ARBA" id="ARBA00023136"/>
    </source>
</evidence>
<accession>A0A266Q991</accession>
<feature type="transmembrane region" description="Helical" evidence="8">
    <location>
        <begin position="121"/>
        <end position="146"/>
    </location>
</feature>
<dbReference type="PANTHER" id="PTHR36838:SF1">
    <property type="entry name" value="SLR1864 PROTEIN"/>
    <property type="match status" value="1"/>
</dbReference>
<evidence type="ECO:0000256" key="1">
    <source>
        <dbReference type="ARBA" id="ARBA00004651"/>
    </source>
</evidence>
<feature type="transmembrane region" description="Helical" evidence="8">
    <location>
        <begin position="218"/>
        <end position="240"/>
    </location>
</feature>
<evidence type="ECO:0000256" key="3">
    <source>
        <dbReference type="ARBA" id="ARBA00022448"/>
    </source>
</evidence>
<feature type="transmembrane region" description="Helical" evidence="8">
    <location>
        <begin position="91"/>
        <end position="109"/>
    </location>
</feature>
<dbReference type="GO" id="GO:0005886">
    <property type="term" value="C:plasma membrane"/>
    <property type="evidence" value="ECO:0007669"/>
    <property type="project" value="UniProtKB-SubCell"/>
</dbReference>
<proteinExistence type="inferred from homology"/>
<feature type="transmembrane region" description="Helical" evidence="8">
    <location>
        <begin position="186"/>
        <end position="206"/>
    </location>
</feature>
<dbReference type="Gene3D" id="1.20.1530.20">
    <property type="match status" value="1"/>
</dbReference>
<comment type="subcellular location">
    <subcellularLocation>
        <location evidence="1">Cell membrane</location>
        <topology evidence="1">Multi-pass membrane protein</topology>
    </subcellularLocation>
</comment>
<feature type="transmembrane region" description="Helical" evidence="8">
    <location>
        <begin position="275"/>
        <end position="297"/>
    </location>
</feature>
<reference evidence="10" key="1">
    <citation type="submission" date="2017-05" db="EMBL/GenBank/DDBJ databases">
        <authorList>
            <person name="Barney B.M."/>
        </authorList>
    </citation>
    <scope>NUCLEOTIDE SEQUENCE [LARGE SCALE GENOMIC DNA]</scope>
    <source>
        <strain evidence="10">PSBB022</strain>
    </source>
</reference>
<dbReference type="Pfam" id="PF03547">
    <property type="entry name" value="Mem_trans"/>
    <property type="match status" value="2"/>
</dbReference>
<protein>
    <submittedName>
        <fullName evidence="9">Transporter</fullName>
    </submittedName>
</protein>
<evidence type="ECO:0000256" key="2">
    <source>
        <dbReference type="ARBA" id="ARBA00010145"/>
    </source>
</evidence>
<evidence type="ECO:0000313" key="10">
    <source>
        <dbReference type="Proteomes" id="UP000216101"/>
    </source>
</evidence>
<name>A0A266Q991_9GAMM</name>
<evidence type="ECO:0000313" key="9">
    <source>
        <dbReference type="EMBL" id="OZY85919.1"/>
    </source>
</evidence>
<keyword evidence="6 8" id="KW-1133">Transmembrane helix</keyword>